<feature type="transmembrane region" description="Helical" evidence="1">
    <location>
        <begin position="332"/>
        <end position="355"/>
    </location>
</feature>
<sequence>MQVPKLTPLTWAGLGLVALAYTLLYYHPMLGGTYRFNDDVAQHYLWLFAEYYDLPWQESMYARTSAVIQPWGVYAVMKVLGQFLPPLEVARYGVILLALVTAGYGTALLRRFMPLVLALAISLFTVHLSFAVTIGFLARAYMIPLLLVFAYYLLTEKPWGVAGALLAAALFYPPALILNLAILGVFELMNLLGYLFFGRGRRCSPPTPRRGELGQGAGDVATPPWRWWWIYGLTAVLTFGLAWAQAATVKAHPDLGNFLPRADLLGLPEFQAQGRVPVTNGMNTPVSFFVGYFANYYLRSPFAPWFEMAVPFLALVLGIVHRAKLGRLGRYLLVLTLCSAGLFYFAQLVFPLLFLPDRFMTYPWNMLATLVIGFLAAGVYHLLPRPWWAVVLALAVLAYANYQRTPAGLFGYGDLESELPLYNALAGLPPTAVIAAPPEIASWMPLMDHHLPFISNESAHLLYFEHYHPYVMTRFSDWASAITRPTGELADVVAFLDKYHIDYLVVDRDQLRRKYSGLWSPHREAYTVALDSARQSPALLGIPDSIGTLLPPHYHLLSRDDLESQLPSAQQ</sequence>
<dbReference type="AlphaFoldDB" id="A0A923PRV3"/>
<evidence type="ECO:0000313" key="2">
    <source>
        <dbReference type="EMBL" id="MBC6996349.1"/>
    </source>
</evidence>
<feature type="transmembrane region" description="Helical" evidence="1">
    <location>
        <begin position="89"/>
        <end position="109"/>
    </location>
</feature>
<feature type="transmembrane region" description="Helical" evidence="1">
    <location>
        <begin position="115"/>
        <end position="138"/>
    </location>
</feature>
<reference evidence="2" key="1">
    <citation type="submission" date="2020-08" db="EMBL/GenBank/DDBJ databases">
        <title>Lewinella bacteria from marine environments.</title>
        <authorList>
            <person name="Zhong Y."/>
        </authorList>
    </citation>
    <scope>NUCLEOTIDE SEQUENCE</scope>
    <source>
        <strain evidence="2">KCTC 42187</strain>
    </source>
</reference>
<dbReference type="RefSeq" id="WP_187468360.1">
    <property type="nucleotide sequence ID" value="NZ_JACSIT010000152.1"/>
</dbReference>
<feature type="transmembrane region" description="Helical" evidence="1">
    <location>
        <begin position="387"/>
        <end position="402"/>
    </location>
</feature>
<feature type="transmembrane region" description="Helical" evidence="1">
    <location>
        <begin position="6"/>
        <end position="26"/>
    </location>
</feature>
<keyword evidence="1" id="KW-0472">Membrane</keyword>
<feature type="transmembrane region" description="Helical" evidence="1">
    <location>
        <begin position="361"/>
        <end position="380"/>
    </location>
</feature>
<proteinExistence type="predicted"/>
<organism evidence="2 3">
    <name type="scientific">Neolewinella lacunae</name>
    <dbReference type="NCBI Taxonomy" id="1517758"/>
    <lineage>
        <taxon>Bacteria</taxon>
        <taxon>Pseudomonadati</taxon>
        <taxon>Bacteroidota</taxon>
        <taxon>Saprospiria</taxon>
        <taxon>Saprospirales</taxon>
        <taxon>Lewinellaceae</taxon>
        <taxon>Neolewinella</taxon>
    </lineage>
</organism>
<keyword evidence="3" id="KW-1185">Reference proteome</keyword>
<dbReference type="Proteomes" id="UP000650081">
    <property type="component" value="Unassembled WGS sequence"/>
</dbReference>
<evidence type="ECO:0000313" key="3">
    <source>
        <dbReference type="Proteomes" id="UP000650081"/>
    </source>
</evidence>
<keyword evidence="1" id="KW-1133">Transmembrane helix</keyword>
<protein>
    <submittedName>
        <fullName evidence="2">Uncharacterized protein</fullName>
    </submittedName>
</protein>
<comment type="caution">
    <text evidence="2">The sequence shown here is derived from an EMBL/GenBank/DDBJ whole genome shotgun (WGS) entry which is preliminary data.</text>
</comment>
<feature type="transmembrane region" description="Helical" evidence="1">
    <location>
        <begin position="176"/>
        <end position="197"/>
    </location>
</feature>
<gene>
    <name evidence="2" type="ORF">H9S92_19415</name>
</gene>
<name>A0A923PRV3_9BACT</name>
<feature type="transmembrane region" description="Helical" evidence="1">
    <location>
        <begin position="302"/>
        <end position="320"/>
    </location>
</feature>
<evidence type="ECO:0000256" key="1">
    <source>
        <dbReference type="SAM" id="Phobius"/>
    </source>
</evidence>
<accession>A0A923PRV3</accession>
<keyword evidence="1" id="KW-0812">Transmembrane</keyword>
<feature type="transmembrane region" description="Helical" evidence="1">
    <location>
        <begin position="228"/>
        <end position="246"/>
    </location>
</feature>
<dbReference type="EMBL" id="JACSIT010000152">
    <property type="protein sequence ID" value="MBC6996349.1"/>
    <property type="molecule type" value="Genomic_DNA"/>
</dbReference>